<comment type="catalytic activity">
    <reaction evidence="14">
        <text>L-seryl-[protein] + ATP = O-phospho-L-seryl-[protein] + ADP + H(+)</text>
        <dbReference type="Rhea" id="RHEA:17989"/>
        <dbReference type="Rhea" id="RHEA-COMP:9863"/>
        <dbReference type="Rhea" id="RHEA-COMP:11604"/>
        <dbReference type="ChEBI" id="CHEBI:15378"/>
        <dbReference type="ChEBI" id="CHEBI:29999"/>
        <dbReference type="ChEBI" id="CHEBI:30616"/>
        <dbReference type="ChEBI" id="CHEBI:83421"/>
        <dbReference type="ChEBI" id="CHEBI:456216"/>
        <dbReference type="EC" id="2.7.11.1"/>
    </reaction>
</comment>
<dbReference type="SUPFAM" id="SSF56112">
    <property type="entry name" value="Protein kinase-like (PK-like)"/>
    <property type="match status" value="1"/>
</dbReference>
<evidence type="ECO:0000259" key="17">
    <source>
        <dbReference type="PROSITE" id="PS50011"/>
    </source>
</evidence>
<keyword evidence="19" id="KW-1185">Reference proteome</keyword>
<comment type="caution">
    <text evidence="18">The sequence shown here is derived from an EMBL/GenBank/DDBJ whole genome shotgun (WGS) entry which is preliminary data.</text>
</comment>
<comment type="subunit">
    <text evidence="2">Component of the EKC/KEOPS complex composed of at least BUD32, CGI121, GON7, KAE1 and PCC1; the whole complex dimerizes.</text>
</comment>
<protein>
    <recommendedName>
        <fullName evidence="5">EKC/KEOPS complex subunit BUD32</fullName>
        <ecNumber evidence="3">2.7.11.1</ecNumber>
    </recommendedName>
    <alternativeName>
        <fullName evidence="11 12">Atypical Serine/threonine protein kinase BUD32</fullName>
    </alternativeName>
    <alternativeName>
        <fullName evidence="4">EKC/KEOPS complex subunit bud32</fullName>
    </alternativeName>
</protein>
<evidence type="ECO:0000256" key="11">
    <source>
        <dbReference type="ARBA" id="ARBA00030980"/>
    </source>
</evidence>
<evidence type="ECO:0000256" key="7">
    <source>
        <dbReference type="ARBA" id="ARBA00022679"/>
    </source>
</evidence>
<dbReference type="Proteomes" id="UP001444661">
    <property type="component" value="Unassembled WGS sequence"/>
</dbReference>
<keyword evidence="7" id="KW-0808">Transferase</keyword>
<evidence type="ECO:0000256" key="9">
    <source>
        <dbReference type="ARBA" id="ARBA00022777"/>
    </source>
</evidence>
<proteinExistence type="predicted"/>
<evidence type="ECO:0000256" key="14">
    <source>
        <dbReference type="ARBA" id="ARBA00048679"/>
    </source>
</evidence>
<keyword evidence="10 15" id="KW-0067">ATP-binding</keyword>
<comment type="function">
    <text evidence="1">Component of the EKC/KEOPS complex that is required for the formation of a threonylcarbamoyl group on adenosine at position 37 (t(6)A37) in tRNAs that read codons beginning with adenine. The complex is probably involved in the transfer of the threonylcarbamoyl moiety of threonylcarbamoyl-AMP (TC-AMP) to the N6 group of A37. BUD32 has ATPase activity in the context of the EKC/KEOPS complex and likely plays a supporting role to the catalytic subunit KAE1. The EKC/KEOPS complex also promotes both telomere uncapping and telomere elongation. The complex is required for efficient recruitment of transcriptional coactivators.</text>
</comment>
<reference evidence="18 19" key="1">
    <citation type="submission" date="2023-01" db="EMBL/GenBank/DDBJ databases">
        <title>Analysis of 21 Apiospora genomes using comparative genomics revels a genus with tremendous synthesis potential of carbohydrate active enzymes and secondary metabolites.</title>
        <authorList>
            <person name="Sorensen T."/>
        </authorList>
    </citation>
    <scope>NUCLEOTIDE SEQUENCE [LARGE SCALE GENOMIC DNA]</scope>
    <source>
        <strain evidence="18 19">CBS 33761</strain>
    </source>
</reference>
<feature type="binding site" evidence="15">
    <location>
        <position position="95"/>
    </location>
    <ligand>
        <name>ATP</name>
        <dbReference type="ChEBI" id="CHEBI:30616"/>
    </ligand>
</feature>
<evidence type="ECO:0000256" key="12">
    <source>
        <dbReference type="ARBA" id="ARBA00033194"/>
    </source>
</evidence>
<dbReference type="Gene3D" id="3.30.200.20">
    <property type="entry name" value="Phosphorylase Kinase, domain 1"/>
    <property type="match status" value="1"/>
</dbReference>
<dbReference type="InterPro" id="IPR011009">
    <property type="entry name" value="Kinase-like_dom_sf"/>
</dbReference>
<evidence type="ECO:0000256" key="8">
    <source>
        <dbReference type="ARBA" id="ARBA00022741"/>
    </source>
</evidence>
<keyword evidence="9" id="KW-0418">Kinase</keyword>
<accession>A0ABR1TZU4</accession>
<name>A0ABR1TZU4_9PEZI</name>
<feature type="region of interest" description="Disordered" evidence="16">
    <location>
        <begin position="1"/>
        <end position="31"/>
    </location>
</feature>
<feature type="region of interest" description="Disordered" evidence="16">
    <location>
        <begin position="495"/>
        <end position="523"/>
    </location>
</feature>
<dbReference type="PANTHER" id="PTHR45646:SF11">
    <property type="entry name" value="SERINE_THREONINE-PROTEIN KINASE DOA"/>
    <property type="match status" value="1"/>
</dbReference>
<organism evidence="18 19">
    <name type="scientific">Apiospora rasikravindrae</name>
    <dbReference type="NCBI Taxonomy" id="990691"/>
    <lineage>
        <taxon>Eukaryota</taxon>
        <taxon>Fungi</taxon>
        <taxon>Dikarya</taxon>
        <taxon>Ascomycota</taxon>
        <taxon>Pezizomycotina</taxon>
        <taxon>Sordariomycetes</taxon>
        <taxon>Xylariomycetidae</taxon>
        <taxon>Amphisphaeriales</taxon>
        <taxon>Apiosporaceae</taxon>
        <taxon>Apiospora</taxon>
    </lineage>
</organism>
<comment type="catalytic activity">
    <reaction evidence="13">
        <text>L-threonyl-[protein] + ATP = O-phospho-L-threonyl-[protein] + ADP + H(+)</text>
        <dbReference type="Rhea" id="RHEA:46608"/>
        <dbReference type="Rhea" id="RHEA-COMP:11060"/>
        <dbReference type="Rhea" id="RHEA-COMP:11605"/>
        <dbReference type="ChEBI" id="CHEBI:15378"/>
        <dbReference type="ChEBI" id="CHEBI:30013"/>
        <dbReference type="ChEBI" id="CHEBI:30616"/>
        <dbReference type="ChEBI" id="CHEBI:61977"/>
        <dbReference type="ChEBI" id="CHEBI:456216"/>
        <dbReference type="EC" id="2.7.11.1"/>
    </reaction>
</comment>
<dbReference type="PROSITE" id="PS00107">
    <property type="entry name" value="PROTEIN_KINASE_ATP"/>
    <property type="match status" value="1"/>
</dbReference>
<evidence type="ECO:0000256" key="3">
    <source>
        <dbReference type="ARBA" id="ARBA00012513"/>
    </source>
</evidence>
<feature type="compositionally biased region" description="Low complexity" evidence="16">
    <location>
        <begin position="1"/>
        <end position="21"/>
    </location>
</feature>
<evidence type="ECO:0000313" key="18">
    <source>
        <dbReference type="EMBL" id="KAK8052166.1"/>
    </source>
</evidence>
<feature type="domain" description="Protein kinase" evidence="17">
    <location>
        <begin position="66"/>
        <end position="489"/>
    </location>
</feature>
<dbReference type="SMART" id="SM00220">
    <property type="entry name" value="S_TKc"/>
    <property type="match status" value="1"/>
</dbReference>
<evidence type="ECO:0000256" key="1">
    <source>
        <dbReference type="ARBA" id="ARBA00003747"/>
    </source>
</evidence>
<dbReference type="EC" id="2.7.11.1" evidence="3"/>
<keyword evidence="6" id="KW-0723">Serine/threonine-protein kinase</keyword>
<dbReference type="InterPro" id="IPR051175">
    <property type="entry name" value="CLK_kinases"/>
</dbReference>
<dbReference type="PROSITE" id="PS00109">
    <property type="entry name" value="PROTEIN_KINASE_TYR"/>
    <property type="match status" value="1"/>
</dbReference>
<dbReference type="InterPro" id="IPR008266">
    <property type="entry name" value="Tyr_kinase_AS"/>
</dbReference>
<gene>
    <name evidence="18" type="ORF">PG993_003551</name>
</gene>
<keyword evidence="8 15" id="KW-0547">Nucleotide-binding</keyword>
<dbReference type="EMBL" id="JAQQWK010000002">
    <property type="protein sequence ID" value="KAK8052166.1"/>
    <property type="molecule type" value="Genomic_DNA"/>
</dbReference>
<dbReference type="PROSITE" id="PS50011">
    <property type="entry name" value="PROTEIN_KINASE_DOM"/>
    <property type="match status" value="1"/>
</dbReference>
<evidence type="ECO:0000256" key="6">
    <source>
        <dbReference type="ARBA" id="ARBA00022527"/>
    </source>
</evidence>
<dbReference type="InterPro" id="IPR017441">
    <property type="entry name" value="Protein_kinase_ATP_BS"/>
</dbReference>
<evidence type="ECO:0000256" key="5">
    <source>
        <dbReference type="ARBA" id="ARBA00019973"/>
    </source>
</evidence>
<evidence type="ECO:0000256" key="4">
    <source>
        <dbReference type="ARBA" id="ARBA00013948"/>
    </source>
</evidence>
<dbReference type="InterPro" id="IPR000719">
    <property type="entry name" value="Prot_kinase_dom"/>
</dbReference>
<dbReference type="PANTHER" id="PTHR45646">
    <property type="entry name" value="SERINE/THREONINE-PROTEIN KINASE DOA-RELATED"/>
    <property type="match status" value="1"/>
</dbReference>
<sequence length="554" mass="62518">MSASTSASTSTRASTRASSSSLDLEGPEPKYFIPPMEQDGLEDVERYEPGGFHPVHIDDFLCDGRFEVAHKLGQGGFATVWLCRDHHEERWCALKIMASAPSSEEGGDLKVIKRFREKGIDSQKAAAHHIVLPEEHFWIDGPNGRHLALVTPLLGPSLAYWLQEEERTFEAMTGFCRQMAKGLKFLHESGICHGDFRPANILLKVRNIDAMPLEEICELLDGPDAIDIRLTSGEESTPHAPEYLVKPAWWGDALEQGIVLEEIAIVDFGEAFLDGEPAKFTGIPRIYAAPEVTFDQKPSTASDIWALGVSIMEVYGSTLFSPRVLLTAERLEDYLGPLPLEYREDFEKQHRAYLTSRREHEDLCERNLLKQGLEEHVDKKPKTEPSDWVLTEAQRTDPSHPVTCTSVSNLRERQEEGLLEAGYSHPISLPLSYTRTGYFKGPNPRHNKMGSWHLTRDEVLGLTDLALEIFRYDTQERLTPAQILEHPWLKEEVVEAEDAEGAEDAEDAEDAGDVEDAENAEDAEDEGILGLGFLQRVMDSLWPPSWWYFRYYLV</sequence>
<dbReference type="Gene3D" id="1.10.510.10">
    <property type="entry name" value="Transferase(Phosphotransferase) domain 1"/>
    <property type="match status" value="1"/>
</dbReference>
<evidence type="ECO:0000256" key="16">
    <source>
        <dbReference type="SAM" id="MobiDB-lite"/>
    </source>
</evidence>
<evidence type="ECO:0000256" key="13">
    <source>
        <dbReference type="ARBA" id="ARBA00047899"/>
    </source>
</evidence>
<dbReference type="Pfam" id="PF00069">
    <property type="entry name" value="Pkinase"/>
    <property type="match status" value="1"/>
</dbReference>
<evidence type="ECO:0000256" key="2">
    <source>
        <dbReference type="ARBA" id="ARBA00011534"/>
    </source>
</evidence>
<evidence type="ECO:0000256" key="15">
    <source>
        <dbReference type="PROSITE-ProRule" id="PRU10141"/>
    </source>
</evidence>
<evidence type="ECO:0000256" key="10">
    <source>
        <dbReference type="ARBA" id="ARBA00022840"/>
    </source>
</evidence>
<evidence type="ECO:0000313" key="19">
    <source>
        <dbReference type="Proteomes" id="UP001444661"/>
    </source>
</evidence>